<evidence type="ECO:0000256" key="3">
    <source>
        <dbReference type="ARBA" id="ARBA00022692"/>
    </source>
</evidence>
<evidence type="ECO:0000256" key="1">
    <source>
        <dbReference type="ARBA" id="ARBA00004141"/>
    </source>
</evidence>
<evidence type="ECO:0000256" key="4">
    <source>
        <dbReference type="ARBA" id="ARBA00022989"/>
    </source>
</evidence>
<dbReference type="GO" id="GO:0005886">
    <property type="term" value="C:plasma membrane"/>
    <property type="evidence" value="ECO:0007669"/>
    <property type="project" value="TreeGrafter"/>
</dbReference>
<dbReference type="InterPro" id="IPR035906">
    <property type="entry name" value="MetI-like_sf"/>
</dbReference>
<keyword evidence="5 6" id="KW-0472">Membrane</keyword>
<evidence type="ECO:0000256" key="5">
    <source>
        <dbReference type="ARBA" id="ARBA00023136"/>
    </source>
</evidence>
<gene>
    <name evidence="7" type="ORF">I553_7698</name>
</gene>
<evidence type="ECO:0000313" key="7">
    <source>
        <dbReference type="EMBL" id="EUA33288.1"/>
    </source>
</evidence>
<evidence type="ECO:0000256" key="6">
    <source>
        <dbReference type="SAM" id="Phobius"/>
    </source>
</evidence>
<sequence length="101" mass="10782">MSLRVGVAVVWLSVIVLLPLAAIGWQAAGGGWRAFWLAVTSNAALDSFRVTLTISAGVTLLNLPFGLLIAWVLVRDDFPASGLSMPSSTCRSRCPPSWPAW</sequence>
<name>X8AQK5_MYCXE</name>
<keyword evidence="2" id="KW-0813">Transport</keyword>
<accession>X8AQK5</accession>
<comment type="subcellular location">
    <subcellularLocation>
        <location evidence="1">Membrane</location>
        <topology evidence="1">Multi-pass membrane protein</topology>
    </subcellularLocation>
</comment>
<evidence type="ECO:0000256" key="2">
    <source>
        <dbReference type="ARBA" id="ARBA00022448"/>
    </source>
</evidence>
<keyword evidence="4 6" id="KW-1133">Transmembrane helix</keyword>
<comment type="caution">
    <text evidence="7">The sequence shown here is derived from an EMBL/GenBank/DDBJ whole genome shotgun (WGS) entry which is preliminary data.</text>
</comment>
<dbReference type="PATRIC" id="fig|1299334.3.peg.5074"/>
<reference evidence="7" key="1">
    <citation type="submission" date="2014-01" db="EMBL/GenBank/DDBJ databases">
        <authorList>
            <person name="Brown-Elliot B."/>
            <person name="Wallace R."/>
            <person name="Lenaerts A."/>
            <person name="Ordway D."/>
            <person name="DeGroote M.A."/>
            <person name="Parker T."/>
            <person name="Sizemore C."/>
            <person name="Tallon L.J."/>
            <person name="Sadzewicz L.K."/>
            <person name="Sengamalay N."/>
            <person name="Fraser C.M."/>
            <person name="Hine E."/>
            <person name="Shefchek K.A."/>
            <person name="Das S.P."/>
            <person name="Tettelin H."/>
        </authorList>
    </citation>
    <scope>NUCLEOTIDE SEQUENCE [LARGE SCALE GENOMIC DNA]</scope>
    <source>
        <strain evidence="7">4042</strain>
    </source>
</reference>
<organism evidence="7">
    <name type="scientific">Mycobacterium xenopi 4042</name>
    <dbReference type="NCBI Taxonomy" id="1299334"/>
    <lineage>
        <taxon>Bacteria</taxon>
        <taxon>Bacillati</taxon>
        <taxon>Actinomycetota</taxon>
        <taxon>Actinomycetes</taxon>
        <taxon>Mycobacteriales</taxon>
        <taxon>Mycobacteriaceae</taxon>
        <taxon>Mycobacterium</taxon>
    </lineage>
</organism>
<proteinExistence type="predicted"/>
<dbReference type="AlphaFoldDB" id="X8AQK5"/>
<dbReference type="Gene3D" id="1.10.3720.10">
    <property type="entry name" value="MetI-like"/>
    <property type="match status" value="1"/>
</dbReference>
<dbReference type="SUPFAM" id="SSF161098">
    <property type="entry name" value="MetI-like"/>
    <property type="match status" value="1"/>
</dbReference>
<dbReference type="EMBL" id="JAOB01000047">
    <property type="protein sequence ID" value="EUA33288.1"/>
    <property type="molecule type" value="Genomic_DNA"/>
</dbReference>
<dbReference type="PANTHER" id="PTHR30406">
    <property type="entry name" value="SULFATE TRANSPORT SYSTEM PERMEASE PROTEIN"/>
    <property type="match status" value="1"/>
</dbReference>
<dbReference type="GO" id="GO:0015419">
    <property type="term" value="F:ABC-type sulfate transporter activity"/>
    <property type="evidence" value="ECO:0007669"/>
    <property type="project" value="InterPro"/>
</dbReference>
<feature type="transmembrane region" description="Helical" evidence="6">
    <location>
        <begin position="50"/>
        <end position="74"/>
    </location>
</feature>
<protein>
    <submittedName>
        <fullName evidence="7">Putative sulfate-transport membrane protein ABC transporter cysT</fullName>
    </submittedName>
</protein>
<keyword evidence="3 6" id="KW-0812">Transmembrane</keyword>
<dbReference type="InterPro" id="IPR005667">
    <property type="entry name" value="Sulph_transpt2"/>
</dbReference>
<dbReference type="PANTHER" id="PTHR30406:SF8">
    <property type="entry name" value="SULFATE TRANSPORT SYSTEM PERMEASE PROTEIN CYST"/>
    <property type="match status" value="1"/>
</dbReference>